<proteinExistence type="predicted"/>
<evidence type="ECO:0000256" key="2">
    <source>
        <dbReference type="ARBA" id="ARBA00022840"/>
    </source>
</evidence>
<gene>
    <name evidence="5" type="ORF">GCM10025874_04930</name>
</gene>
<name>A0AA37XAD2_9MICO</name>
<evidence type="ECO:0000256" key="3">
    <source>
        <dbReference type="PROSITE-ProRule" id="PRU00289"/>
    </source>
</evidence>
<evidence type="ECO:0000256" key="1">
    <source>
        <dbReference type="ARBA" id="ARBA00022741"/>
    </source>
</evidence>
<dbReference type="AlphaFoldDB" id="A0AA37XAD2"/>
<keyword evidence="6" id="KW-1185">Reference proteome</keyword>
<evidence type="ECO:0000259" key="4">
    <source>
        <dbReference type="PROSITE" id="PS50901"/>
    </source>
</evidence>
<accession>A0AA37XAD2</accession>
<evidence type="ECO:0000313" key="6">
    <source>
        <dbReference type="Proteomes" id="UP001157160"/>
    </source>
</evidence>
<dbReference type="EMBL" id="BSUL01000001">
    <property type="protein sequence ID" value="GMA27240.1"/>
    <property type="molecule type" value="Genomic_DNA"/>
</dbReference>
<dbReference type="SUPFAM" id="SSF52540">
    <property type="entry name" value="P-loop containing nucleoside triphosphate hydrolases"/>
    <property type="match status" value="2"/>
</dbReference>
<dbReference type="Gene3D" id="3.40.50.300">
    <property type="entry name" value="P-loop containing nucleotide triphosphate hydrolases"/>
    <property type="match status" value="3"/>
</dbReference>
<dbReference type="PANTHER" id="PTHR22683">
    <property type="entry name" value="SPORULATION PROTEIN RELATED"/>
    <property type="match status" value="1"/>
</dbReference>
<comment type="caution">
    <text evidence="5">The sequence shown here is derived from an EMBL/GenBank/DDBJ whole genome shotgun (WGS) entry which is preliminary data.</text>
</comment>
<dbReference type="GO" id="GO:0005524">
    <property type="term" value="F:ATP binding"/>
    <property type="evidence" value="ECO:0007669"/>
    <property type="project" value="UniProtKB-UniRule"/>
</dbReference>
<dbReference type="InterPro" id="IPR002543">
    <property type="entry name" value="FtsK_dom"/>
</dbReference>
<feature type="binding site" evidence="3">
    <location>
        <begin position="259"/>
        <end position="266"/>
    </location>
    <ligand>
        <name>ATP</name>
        <dbReference type="ChEBI" id="CHEBI:30616"/>
    </ligand>
</feature>
<dbReference type="Pfam" id="PF01580">
    <property type="entry name" value="FtsK_SpoIIIE"/>
    <property type="match status" value="1"/>
</dbReference>
<evidence type="ECO:0000313" key="5">
    <source>
        <dbReference type="EMBL" id="GMA27240.1"/>
    </source>
</evidence>
<dbReference type="PANTHER" id="PTHR22683:SF1">
    <property type="entry name" value="TYPE VII SECRETION SYSTEM PROTEIN ESSC"/>
    <property type="match status" value="1"/>
</dbReference>
<dbReference type="InterPro" id="IPR050206">
    <property type="entry name" value="FtsK/SpoIIIE/SftA"/>
</dbReference>
<feature type="domain" description="FtsK" evidence="4">
    <location>
        <begin position="242"/>
        <end position="444"/>
    </location>
</feature>
<reference evidence="5 6" key="1">
    <citation type="journal article" date="2014" name="Int. J. Syst. Evol. Microbiol.">
        <title>Complete genome sequence of Corynebacterium casei LMG S-19264T (=DSM 44701T), isolated from a smear-ripened cheese.</title>
        <authorList>
            <consortium name="US DOE Joint Genome Institute (JGI-PGF)"/>
            <person name="Walter F."/>
            <person name="Albersmeier A."/>
            <person name="Kalinowski J."/>
            <person name="Ruckert C."/>
        </authorList>
    </citation>
    <scope>NUCLEOTIDE SEQUENCE [LARGE SCALE GENOMIC DNA]</scope>
    <source>
        <strain evidence="5 6">NBRC 112289</strain>
    </source>
</reference>
<keyword evidence="1 3" id="KW-0547">Nucleotide-binding</keyword>
<dbReference type="GO" id="GO:0003677">
    <property type="term" value="F:DNA binding"/>
    <property type="evidence" value="ECO:0007669"/>
    <property type="project" value="InterPro"/>
</dbReference>
<feature type="domain" description="FtsK" evidence="4">
    <location>
        <begin position="1"/>
        <end position="98"/>
    </location>
</feature>
<comment type="caution">
    <text evidence="3">Lacks conserved residue(s) required for the propagation of feature annotation.</text>
</comment>
<dbReference type="PROSITE" id="PS50901">
    <property type="entry name" value="FTSK"/>
    <property type="match status" value="2"/>
</dbReference>
<dbReference type="InterPro" id="IPR027417">
    <property type="entry name" value="P-loop_NTPase"/>
</dbReference>
<sequence length="730" mass="77206">MLRELGAKDIDSAWAKDAEAAGRLGLARLMIVIDEFAELKTELPDFITGLVRIARVGRSLGVNLVLATQRPSGVVTPEMQSNINLRVALRVTDRADSTDVLGSAEAALISPGTPGRGYVRAGQSADPVPFQTARVAGLRQGAQRVARVLPAKAPMEWSALGFAARFPAKQAQTTRTDHDDTDLRALVNLVSATTHALGIERNPSPWLLPLPTLLTLDRFAGDELPADSVVLGLEDVPAEQKQRPRFWNVVADSHLLFMGGALSGRTTALRTVLAQVVQRFAPSDLHLYIADYGNGALLPLADAPHCGAVVTPLDQERFPRLVGRLLEELSRRQSVLSQAGVGSITEQRRLAAPTDALPYAIVAIDGWERLASSLNPDQLIAFRDQLMRVLREGPAVGIRVLMTGDRAISGDKVSSFIDAQYVLPMRDVNDYRAAGIMIRDIPGDLPPGRTLVGAQGAEVQLAVISRETSGEAQTAAFRAIVEHVRDHFDAFPELADLPRPFRVDPLPAYIALSAAYRLPLAAGCTAPVPTVGVGGDELSRITVDWSGEQGFVVAGARGTGRSSALAAIAHQLAWAEHPVLVVAPKESVLTQVAGGHGITVVSDPQTDPAALLATLDGVAAGRGGRVVVIVDDAEQLKGAPIEQALSGVSAGASFCVGVDTESASSMFGGALPIARKARLGLVLSPLNAMAGTTLFGTQIPRYMLGAQTPGGAALHRDGAWQAVRVPDVRQ</sequence>
<protein>
    <recommendedName>
        <fullName evidence="4">FtsK domain-containing protein</fullName>
    </recommendedName>
</protein>
<keyword evidence="2 3" id="KW-0067">ATP-binding</keyword>
<organism evidence="5 6">
    <name type="scientific">Arenivirga flava</name>
    <dbReference type="NCBI Taxonomy" id="1930060"/>
    <lineage>
        <taxon>Bacteria</taxon>
        <taxon>Bacillati</taxon>
        <taxon>Actinomycetota</taxon>
        <taxon>Actinomycetes</taxon>
        <taxon>Micrococcales</taxon>
        <taxon>Microbacteriaceae</taxon>
        <taxon>Arenivirga</taxon>
    </lineage>
</organism>
<dbReference type="Proteomes" id="UP001157160">
    <property type="component" value="Unassembled WGS sequence"/>
</dbReference>